<dbReference type="EMBL" id="AP022839">
    <property type="protein sequence ID" value="BCA93706.1"/>
    <property type="molecule type" value="Genomic_DNA"/>
</dbReference>
<feature type="domain" description="HTH cro/C1-type" evidence="1">
    <location>
        <begin position="48"/>
        <end position="89"/>
    </location>
</feature>
<dbReference type="Pfam" id="PF01381">
    <property type="entry name" value="HTH_3"/>
    <property type="match status" value="1"/>
</dbReference>
<name>A0A6F8T136_9GAMM</name>
<evidence type="ECO:0000313" key="3">
    <source>
        <dbReference type="Proteomes" id="UP000502894"/>
    </source>
</evidence>
<dbReference type="GO" id="GO:0003677">
    <property type="term" value="F:DNA binding"/>
    <property type="evidence" value="ECO:0007669"/>
    <property type="project" value="InterPro"/>
</dbReference>
<dbReference type="Gene3D" id="1.10.260.40">
    <property type="entry name" value="lambda repressor-like DNA-binding domains"/>
    <property type="match status" value="1"/>
</dbReference>
<accession>A0A6F8T136</accession>
<organism evidence="2 3">
    <name type="scientific">Legionella antarctica</name>
    <dbReference type="NCBI Taxonomy" id="2708020"/>
    <lineage>
        <taxon>Bacteria</taxon>
        <taxon>Pseudomonadati</taxon>
        <taxon>Pseudomonadota</taxon>
        <taxon>Gammaproteobacteria</taxon>
        <taxon>Legionellales</taxon>
        <taxon>Legionellaceae</taxon>
        <taxon>Legionella</taxon>
    </lineage>
</organism>
<gene>
    <name evidence="2" type="ORF">TUM19329_00670</name>
</gene>
<reference evidence="2" key="1">
    <citation type="journal article" date="2020" name="Microbiol. Resour. Announc.">
        <title>Complete Genome Sequence of Novel Psychrotolerant Legionella Strain TUM19329, Isolated from Antarctic Lake Sediment.</title>
        <authorList>
            <person name="Shimada S."/>
            <person name="Nakai R."/>
            <person name="Aoki K."/>
            <person name="Shimoeda N."/>
            <person name="Ohno G."/>
            <person name="Miyazaki Y."/>
            <person name="Kudoh S."/>
            <person name="Imura S."/>
            <person name="Watanabe K."/>
            <person name="Ishii Y."/>
            <person name="Tateda K."/>
        </authorList>
    </citation>
    <scope>NUCLEOTIDE SEQUENCE [LARGE SCALE GENOMIC DNA]</scope>
    <source>
        <strain evidence="2">TUM19329</strain>
    </source>
</reference>
<dbReference type="SUPFAM" id="SSF47413">
    <property type="entry name" value="lambda repressor-like DNA-binding domains"/>
    <property type="match status" value="1"/>
</dbReference>
<dbReference type="InterPro" id="IPR001387">
    <property type="entry name" value="Cro/C1-type_HTH"/>
</dbReference>
<dbReference type="SMART" id="SM00530">
    <property type="entry name" value="HTH_XRE"/>
    <property type="match status" value="1"/>
</dbReference>
<dbReference type="Proteomes" id="UP000502894">
    <property type="component" value="Chromosome"/>
</dbReference>
<dbReference type="PROSITE" id="PS50943">
    <property type="entry name" value="HTH_CROC1"/>
    <property type="match status" value="1"/>
</dbReference>
<sequence>MSNQLSTYERKMQDKKFKIAYEKHYKELLFSELLISIMEEDDQSVRSLAKEANISPSVIQDLRSGKQQDIKVSNLIRIVETLGYKVVLQKGEETLTLHDEVRENKHNLSVSSAAY</sequence>
<dbReference type="CDD" id="cd00093">
    <property type="entry name" value="HTH_XRE"/>
    <property type="match status" value="1"/>
</dbReference>
<dbReference type="AlphaFoldDB" id="A0A6F8T136"/>
<dbReference type="KEGG" id="lant:TUM19329_00670"/>
<evidence type="ECO:0000313" key="2">
    <source>
        <dbReference type="EMBL" id="BCA93706.1"/>
    </source>
</evidence>
<evidence type="ECO:0000259" key="1">
    <source>
        <dbReference type="PROSITE" id="PS50943"/>
    </source>
</evidence>
<proteinExistence type="predicted"/>
<protein>
    <recommendedName>
        <fullName evidence="1">HTH cro/C1-type domain-containing protein</fullName>
    </recommendedName>
</protein>
<dbReference type="RefSeq" id="WP_173235505.1">
    <property type="nucleotide sequence ID" value="NZ_AP022839.1"/>
</dbReference>
<dbReference type="InterPro" id="IPR010982">
    <property type="entry name" value="Lambda_DNA-bd_dom_sf"/>
</dbReference>
<keyword evidence="3" id="KW-1185">Reference proteome</keyword>